<evidence type="ECO:0000256" key="1">
    <source>
        <dbReference type="SAM" id="MobiDB-lite"/>
    </source>
</evidence>
<feature type="signal peptide" evidence="2">
    <location>
        <begin position="1"/>
        <end position="19"/>
    </location>
</feature>
<dbReference type="EMBL" id="CAUYUJ010014189">
    <property type="protein sequence ID" value="CAK0837973.1"/>
    <property type="molecule type" value="Genomic_DNA"/>
</dbReference>
<evidence type="ECO:0000256" key="2">
    <source>
        <dbReference type="SAM" id="SignalP"/>
    </source>
</evidence>
<feature type="region of interest" description="Disordered" evidence="1">
    <location>
        <begin position="227"/>
        <end position="275"/>
    </location>
</feature>
<organism evidence="3 4">
    <name type="scientific">Prorocentrum cordatum</name>
    <dbReference type="NCBI Taxonomy" id="2364126"/>
    <lineage>
        <taxon>Eukaryota</taxon>
        <taxon>Sar</taxon>
        <taxon>Alveolata</taxon>
        <taxon>Dinophyceae</taxon>
        <taxon>Prorocentrales</taxon>
        <taxon>Prorocentraceae</taxon>
        <taxon>Prorocentrum</taxon>
    </lineage>
</organism>
<keyword evidence="2" id="KW-0732">Signal</keyword>
<evidence type="ECO:0000313" key="4">
    <source>
        <dbReference type="Proteomes" id="UP001189429"/>
    </source>
</evidence>
<keyword evidence="4" id="KW-1185">Reference proteome</keyword>
<gene>
    <name evidence="3" type="ORF">PCOR1329_LOCUS34035</name>
</gene>
<dbReference type="Proteomes" id="UP001189429">
    <property type="component" value="Unassembled WGS sequence"/>
</dbReference>
<comment type="caution">
    <text evidence="3">The sequence shown here is derived from an EMBL/GenBank/DDBJ whole genome shotgun (WGS) entry which is preliminary data.</text>
</comment>
<reference evidence="3" key="1">
    <citation type="submission" date="2023-10" db="EMBL/GenBank/DDBJ databases">
        <authorList>
            <person name="Chen Y."/>
            <person name="Shah S."/>
            <person name="Dougan E. K."/>
            <person name="Thang M."/>
            <person name="Chan C."/>
        </authorList>
    </citation>
    <scope>NUCLEOTIDE SEQUENCE [LARGE SCALE GENOMIC DNA]</scope>
</reference>
<name>A0ABN9SZD5_9DINO</name>
<evidence type="ECO:0000313" key="3">
    <source>
        <dbReference type="EMBL" id="CAK0837973.1"/>
    </source>
</evidence>
<proteinExistence type="predicted"/>
<protein>
    <submittedName>
        <fullName evidence="3">Uncharacterized protein</fullName>
    </submittedName>
</protein>
<accession>A0ABN9SZD5</accession>
<sequence>MPSVLTCCVAVVLLAQSEARDCSNGACAADDDAAAMLQTRSPLLRNSVSVCEEGDHVPCPGSGNMCAGNQCCPRTAESGGKTFPCPSAADSFAGCENNTKLSTCPPGGGTATTLAIGEEEGPPGGGTPTTLMVGEEESPPGEGTATTLMVGEEEGPPPAGCKEGDHVPCPGSGNMCAGSQCCPGTAESGGKTFPCPSAADSFAGCENNTKLGTCPPGGGTATTLAVGEEEGPPGGGTPTTLMVGEEESPPGEGTATTLMVGEEEGGPYGDHSDGW</sequence>
<feature type="chain" id="PRO_5046773073" evidence="2">
    <location>
        <begin position="20"/>
        <end position="275"/>
    </location>
</feature>